<accession>A0ACA9LG34</accession>
<proteinExistence type="predicted"/>
<organism evidence="1 2">
    <name type="scientific">Scutellospora calospora</name>
    <dbReference type="NCBI Taxonomy" id="85575"/>
    <lineage>
        <taxon>Eukaryota</taxon>
        <taxon>Fungi</taxon>
        <taxon>Fungi incertae sedis</taxon>
        <taxon>Mucoromycota</taxon>
        <taxon>Glomeromycotina</taxon>
        <taxon>Glomeromycetes</taxon>
        <taxon>Diversisporales</taxon>
        <taxon>Gigasporaceae</taxon>
        <taxon>Scutellospora</taxon>
    </lineage>
</organism>
<evidence type="ECO:0000313" key="1">
    <source>
        <dbReference type="EMBL" id="CAG8527503.1"/>
    </source>
</evidence>
<dbReference type="EMBL" id="CAJVPM010005755">
    <property type="protein sequence ID" value="CAG8527503.1"/>
    <property type="molecule type" value="Genomic_DNA"/>
</dbReference>
<sequence length="157" mass="18249">MSLNDAIQLHQTRSYENRVYALKIFKELKNNYWIGYYYEQGYGGLNIDIEKAKKYYQIASFEENSDAIYRLAVNIINYFNVNDSDEEKKINNMYSTVLLKKSAELGHIDAAYYYGDILLNGKLDNEINTSVAYIYLSFAASRSHIKAISLLENSYHC</sequence>
<evidence type="ECO:0000313" key="2">
    <source>
        <dbReference type="Proteomes" id="UP000789860"/>
    </source>
</evidence>
<gene>
    <name evidence="1" type="ORF">SCALOS_LOCUS4317</name>
</gene>
<dbReference type="Proteomes" id="UP000789860">
    <property type="component" value="Unassembled WGS sequence"/>
</dbReference>
<keyword evidence="2" id="KW-1185">Reference proteome</keyword>
<reference evidence="1" key="1">
    <citation type="submission" date="2021-06" db="EMBL/GenBank/DDBJ databases">
        <authorList>
            <person name="Kallberg Y."/>
            <person name="Tangrot J."/>
            <person name="Rosling A."/>
        </authorList>
    </citation>
    <scope>NUCLEOTIDE SEQUENCE</scope>
    <source>
        <strain evidence="1">AU212A</strain>
    </source>
</reference>
<comment type="caution">
    <text evidence="1">The sequence shown here is derived from an EMBL/GenBank/DDBJ whole genome shotgun (WGS) entry which is preliminary data.</text>
</comment>
<name>A0ACA9LG34_9GLOM</name>
<protein>
    <submittedName>
        <fullName evidence="1">10868_t:CDS:1</fullName>
    </submittedName>
</protein>